<sequence>MRYTVDMRSRTFFFIFAITTVVLVLPTIAYAESVSIPFFGPIIPKDVSKCAAGWGAVILVINRIIAFLITLAIVFVAPLMIAYAGFLFVVNPVNPSGKEKAKGILKNTIVGIIIALGAWMIVDAIMVVLYNPEAKEGKTELEAWTDIITSGGEDFCLIREGAMKKLNQGLISGSSAT</sequence>
<dbReference type="Proteomes" id="UP000228497">
    <property type="component" value="Unassembled WGS sequence"/>
</dbReference>
<dbReference type="EMBL" id="PFFD01000190">
    <property type="protein sequence ID" value="PIV86691.1"/>
    <property type="molecule type" value="Genomic_DNA"/>
</dbReference>
<feature type="transmembrane region" description="Helical" evidence="1">
    <location>
        <begin position="109"/>
        <end position="130"/>
    </location>
</feature>
<organism evidence="2 3">
    <name type="scientific">Candidatus Kaiserbacteria bacterium CG17_big_fil_post_rev_8_21_14_2_50_51_7</name>
    <dbReference type="NCBI Taxonomy" id="1974613"/>
    <lineage>
        <taxon>Bacteria</taxon>
        <taxon>Candidatus Kaiseribacteriota</taxon>
    </lineage>
</organism>
<dbReference type="AlphaFoldDB" id="A0A2M7FCH7"/>
<accession>A0A2M7FCH7</accession>
<keyword evidence="1" id="KW-0812">Transmembrane</keyword>
<comment type="caution">
    <text evidence="2">The sequence shown here is derived from an EMBL/GenBank/DDBJ whole genome shotgun (WGS) entry which is preliminary data.</text>
</comment>
<proteinExistence type="predicted"/>
<feature type="transmembrane region" description="Helical" evidence="1">
    <location>
        <begin position="64"/>
        <end position="89"/>
    </location>
</feature>
<keyword evidence="1" id="KW-1133">Transmembrane helix</keyword>
<evidence type="ECO:0000256" key="1">
    <source>
        <dbReference type="SAM" id="Phobius"/>
    </source>
</evidence>
<gene>
    <name evidence="2" type="ORF">COW49_04005</name>
</gene>
<feature type="transmembrane region" description="Helical" evidence="1">
    <location>
        <begin position="12"/>
        <end position="31"/>
    </location>
</feature>
<name>A0A2M7FCH7_9BACT</name>
<protein>
    <submittedName>
        <fullName evidence="2">Uncharacterized protein</fullName>
    </submittedName>
</protein>
<keyword evidence="1" id="KW-0472">Membrane</keyword>
<evidence type="ECO:0000313" key="3">
    <source>
        <dbReference type="Proteomes" id="UP000228497"/>
    </source>
</evidence>
<feature type="non-terminal residue" evidence="2">
    <location>
        <position position="177"/>
    </location>
</feature>
<evidence type="ECO:0000313" key="2">
    <source>
        <dbReference type="EMBL" id="PIV86691.1"/>
    </source>
</evidence>
<reference evidence="3" key="1">
    <citation type="submission" date="2017-09" db="EMBL/GenBank/DDBJ databases">
        <title>Depth-based differentiation of microbial function through sediment-hosted aquifers and enrichment of novel symbionts in the deep terrestrial subsurface.</title>
        <authorList>
            <person name="Probst A.J."/>
            <person name="Ladd B."/>
            <person name="Jarett J.K."/>
            <person name="Geller-Mcgrath D.E."/>
            <person name="Sieber C.M.K."/>
            <person name="Emerson J.B."/>
            <person name="Anantharaman K."/>
            <person name="Thomas B.C."/>
            <person name="Malmstrom R."/>
            <person name="Stieglmeier M."/>
            <person name="Klingl A."/>
            <person name="Woyke T."/>
            <person name="Ryan C.M."/>
            <person name="Banfield J.F."/>
        </authorList>
    </citation>
    <scope>NUCLEOTIDE SEQUENCE [LARGE SCALE GENOMIC DNA]</scope>
</reference>